<feature type="compositionally biased region" description="Basic residues" evidence="1">
    <location>
        <begin position="40"/>
        <end position="53"/>
    </location>
</feature>
<dbReference type="RefSeq" id="XP_073366371.1">
    <property type="nucleotide sequence ID" value="XM_073510270.1"/>
</dbReference>
<dbReference type="Proteomes" id="UP000015105">
    <property type="component" value="Chromosome 3D"/>
</dbReference>
<evidence type="ECO:0000259" key="2">
    <source>
        <dbReference type="Pfam" id="PF12776"/>
    </source>
</evidence>
<organism evidence="3 4">
    <name type="scientific">Aegilops tauschii subsp. strangulata</name>
    <name type="common">Goatgrass</name>
    <dbReference type="NCBI Taxonomy" id="200361"/>
    <lineage>
        <taxon>Eukaryota</taxon>
        <taxon>Viridiplantae</taxon>
        <taxon>Streptophyta</taxon>
        <taxon>Embryophyta</taxon>
        <taxon>Tracheophyta</taxon>
        <taxon>Spermatophyta</taxon>
        <taxon>Magnoliopsida</taxon>
        <taxon>Liliopsida</taxon>
        <taxon>Poales</taxon>
        <taxon>Poaceae</taxon>
        <taxon>BOP clade</taxon>
        <taxon>Pooideae</taxon>
        <taxon>Triticodae</taxon>
        <taxon>Triticeae</taxon>
        <taxon>Triticinae</taxon>
        <taxon>Aegilops</taxon>
    </lineage>
</organism>
<feature type="domain" description="Myb/SANT-like" evidence="2">
    <location>
        <begin position="62"/>
        <end position="156"/>
    </location>
</feature>
<sequence>MKSQSKCGKHTILNSQHDDMYPKGSPKYHLMKASGEKASHGAKKPSPKIKKTPPRVEKPRAQWNPALEKGLVEVLQEHNTPHHRGQNGWSTEAWNRMVDLFHERYDHTNFTKIHIQEKQKDLKAQYKLLKDARKQSGVSWNYHTQKIDADAYLWQNLMISWPEIAKFQNKPFPLYDKLGDLYDGHIAEGNFNFTSTEVTQVSDGDPEVEREQTAFSFDLNQYGDDLHMYNDPRDAAPSDVSRDAAPSDGSRDAAPSGGPRDVAQTGAPGGSNKKPVKEPKKKKRDDPMVGDGTICGD</sequence>
<accession>A0A453ERZ3</accession>
<keyword evidence="4" id="KW-1185">Reference proteome</keyword>
<proteinExistence type="predicted"/>
<dbReference type="AlphaFoldDB" id="A0A453ERZ3"/>
<dbReference type="EnsemblPlants" id="AET3Gv20433600.4">
    <property type="protein sequence ID" value="AET3Gv20433600.4"/>
    <property type="gene ID" value="AET3Gv20433600"/>
</dbReference>
<reference evidence="3" key="3">
    <citation type="journal article" date="2017" name="Nature">
        <title>Genome sequence of the progenitor of the wheat D genome Aegilops tauschii.</title>
        <authorList>
            <person name="Luo M.C."/>
            <person name="Gu Y.Q."/>
            <person name="Puiu D."/>
            <person name="Wang H."/>
            <person name="Twardziok S.O."/>
            <person name="Deal K.R."/>
            <person name="Huo N."/>
            <person name="Zhu T."/>
            <person name="Wang L."/>
            <person name="Wang Y."/>
            <person name="McGuire P.E."/>
            <person name="Liu S."/>
            <person name="Long H."/>
            <person name="Ramasamy R.K."/>
            <person name="Rodriguez J.C."/>
            <person name="Van S.L."/>
            <person name="Yuan L."/>
            <person name="Wang Z."/>
            <person name="Xia Z."/>
            <person name="Xiao L."/>
            <person name="Anderson O.D."/>
            <person name="Ouyang S."/>
            <person name="Liang Y."/>
            <person name="Zimin A.V."/>
            <person name="Pertea G."/>
            <person name="Qi P."/>
            <person name="Bennetzen J.L."/>
            <person name="Dai X."/>
            <person name="Dawson M.W."/>
            <person name="Muller H.G."/>
            <person name="Kugler K."/>
            <person name="Rivarola-Duarte L."/>
            <person name="Spannagl M."/>
            <person name="Mayer K.F.X."/>
            <person name="Lu F.H."/>
            <person name="Bevan M.W."/>
            <person name="Leroy P."/>
            <person name="Li P."/>
            <person name="You F.M."/>
            <person name="Sun Q."/>
            <person name="Liu Z."/>
            <person name="Lyons E."/>
            <person name="Wicker T."/>
            <person name="Salzberg S.L."/>
            <person name="Devos K.M."/>
            <person name="Dvorak J."/>
        </authorList>
    </citation>
    <scope>NUCLEOTIDE SEQUENCE [LARGE SCALE GENOMIC DNA]</scope>
    <source>
        <strain evidence="3">cv. AL8/78</strain>
    </source>
</reference>
<name>A0A453ERZ3_AEGTS</name>
<reference evidence="4" key="1">
    <citation type="journal article" date="2014" name="Science">
        <title>Ancient hybridizations among the ancestral genomes of bread wheat.</title>
        <authorList>
            <consortium name="International Wheat Genome Sequencing Consortium,"/>
            <person name="Marcussen T."/>
            <person name="Sandve S.R."/>
            <person name="Heier L."/>
            <person name="Spannagl M."/>
            <person name="Pfeifer M."/>
            <person name="Jakobsen K.S."/>
            <person name="Wulff B.B."/>
            <person name="Steuernagel B."/>
            <person name="Mayer K.F."/>
            <person name="Olsen O.A."/>
        </authorList>
    </citation>
    <scope>NUCLEOTIDE SEQUENCE [LARGE SCALE GENOMIC DNA]</scope>
    <source>
        <strain evidence="4">cv. AL8/78</strain>
    </source>
</reference>
<dbReference type="EnsemblPlants" id="AET3Gv20433600.19">
    <property type="protein sequence ID" value="AET3Gv20433600.19"/>
    <property type="gene ID" value="AET3Gv20433600"/>
</dbReference>
<feature type="compositionally biased region" description="Basic and acidic residues" evidence="1">
    <location>
        <begin position="226"/>
        <end position="242"/>
    </location>
</feature>
<dbReference type="Pfam" id="PF12776">
    <property type="entry name" value="Myb_DNA-bind_3"/>
    <property type="match status" value="1"/>
</dbReference>
<evidence type="ECO:0000313" key="4">
    <source>
        <dbReference type="Proteomes" id="UP000015105"/>
    </source>
</evidence>
<dbReference type="Gramene" id="AET3Gv20433600.19">
    <property type="protein sequence ID" value="AET3Gv20433600.19"/>
    <property type="gene ID" value="AET3Gv20433600"/>
</dbReference>
<evidence type="ECO:0000256" key="1">
    <source>
        <dbReference type="SAM" id="MobiDB-lite"/>
    </source>
</evidence>
<dbReference type="Gramene" id="AET3Gv20433600.4">
    <property type="protein sequence ID" value="AET3Gv20433600.4"/>
    <property type="gene ID" value="AET3Gv20433600"/>
</dbReference>
<reference evidence="3" key="5">
    <citation type="journal article" date="2021" name="G3 (Bethesda)">
        <title>Aegilops tauschii genome assembly Aet v5.0 features greater sequence contiguity and improved annotation.</title>
        <authorList>
            <person name="Wang L."/>
            <person name="Zhu T."/>
            <person name="Rodriguez J.C."/>
            <person name="Deal K.R."/>
            <person name="Dubcovsky J."/>
            <person name="McGuire P.E."/>
            <person name="Lux T."/>
            <person name="Spannagl M."/>
            <person name="Mayer K.F.X."/>
            <person name="Baldrich P."/>
            <person name="Meyers B.C."/>
            <person name="Huo N."/>
            <person name="Gu Y.Q."/>
            <person name="Zhou H."/>
            <person name="Devos K.M."/>
            <person name="Bennetzen J.L."/>
            <person name="Unver T."/>
            <person name="Budak H."/>
            <person name="Gulick P.J."/>
            <person name="Galiba G."/>
            <person name="Kalapos B."/>
            <person name="Nelson D.R."/>
            <person name="Li P."/>
            <person name="You F.M."/>
            <person name="Luo M.C."/>
            <person name="Dvorak J."/>
        </authorList>
    </citation>
    <scope>NUCLEOTIDE SEQUENCE [LARGE SCALE GENOMIC DNA]</scope>
    <source>
        <strain evidence="3">cv. AL8/78</strain>
    </source>
</reference>
<dbReference type="PANTHER" id="PTHR46934:SF8">
    <property type="entry name" value="OS06G0481800 PROTEIN"/>
    <property type="match status" value="1"/>
</dbReference>
<feature type="region of interest" description="Disordered" evidence="1">
    <location>
        <begin position="1"/>
        <end position="59"/>
    </location>
</feature>
<reference evidence="4" key="2">
    <citation type="journal article" date="2017" name="Nat. Plants">
        <title>The Aegilops tauschii genome reveals multiple impacts of transposons.</title>
        <authorList>
            <person name="Zhao G."/>
            <person name="Zou C."/>
            <person name="Li K."/>
            <person name="Wang K."/>
            <person name="Li T."/>
            <person name="Gao L."/>
            <person name="Zhang X."/>
            <person name="Wang H."/>
            <person name="Yang Z."/>
            <person name="Liu X."/>
            <person name="Jiang W."/>
            <person name="Mao L."/>
            <person name="Kong X."/>
            <person name="Jiao Y."/>
            <person name="Jia J."/>
        </authorList>
    </citation>
    <scope>NUCLEOTIDE SEQUENCE [LARGE SCALE GENOMIC DNA]</scope>
    <source>
        <strain evidence="4">cv. AL8/78</strain>
    </source>
</reference>
<dbReference type="GeneID" id="109786322"/>
<feature type="region of interest" description="Disordered" evidence="1">
    <location>
        <begin position="226"/>
        <end position="297"/>
    </location>
</feature>
<protein>
    <recommendedName>
        <fullName evidence="2">Myb/SANT-like domain-containing protein</fullName>
    </recommendedName>
</protein>
<evidence type="ECO:0000313" key="3">
    <source>
        <dbReference type="EnsemblPlants" id="AET3Gv20433600.19"/>
    </source>
</evidence>
<reference evidence="3" key="4">
    <citation type="submission" date="2019-03" db="UniProtKB">
        <authorList>
            <consortium name="EnsemblPlants"/>
        </authorList>
    </citation>
    <scope>IDENTIFICATION</scope>
</reference>
<dbReference type="InterPro" id="IPR024752">
    <property type="entry name" value="Myb/SANT-like_dom"/>
</dbReference>
<dbReference type="PANTHER" id="PTHR46934">
    <property type="entry name" value="MYB_DNA-BIND_3 DOMAIN-CONTAINING PROTEIN-RELATED"/>
    <property type="match status" value="1"/>
</dbReference>